<evidence type="ECO:0000313" key="7">
    <source>
        <dbReference type="EMBL" id="WMV41005.1"/>
    </source>
</evidence>
<evidence type="ECO:0000256" key="4">
    <source>
        <dbReference type="ARBA" id="ARBA00022512"/>
    </source>
</evidence>
<dbReference type="GO" id="GO:0009505">
    <property type="term" value="C:plant-type cell wall"/>
    <property type="evidence" value="ECO:0007669"/>
    <property type="project" value="TreeGrafter"/>
</dbReference>
<dbReference type="GO" id="GO:0071555">
    <property type="term" value="P:cell wall organization"/>
    <property type="evidence" value="ECO:0007669"/>
    <property type="project" value="UniProtKB-KW"/>
</dbReference>
<gene>
    <name evidence="7" type="ORF">MTR67_034390</name>
</gene>
<proteinExistence type="inferred from homology"/>
<dbReference type="Pfam" id="PF03283">
    <property type="entry name" value="PAE"/>
    <property type="match status" value="3"/>
</dbReference>
<keyword evidence="4 6" id="KW-0134">Cell wall</keyword>
<evidence type="ECO:0000256" key="2">
    <source>
        <dbReference type="ARBA" id="ARBA00004191"/>
    </source>
</evidence>
<organism evidence="7 8">
    <name type="scientific">Solanum verrucosum</name>
    <dbReference type="NCBI Taxonomy" id="315347"/>
    <lineage>
        <taxon>Eukaryota</taxon>
        <taxon>Viridiplantae</taxon>
        <taxon>Streptophyta</taxon>
        <taxon>Embryophyta</taxon>
        <taxon>Tracheophyta</taxon>
        <taxon>Spermatophyta</taxon>
        <taxon>Magnoliopsida</taxon>
        <taxon>eudicotyledons</taxon>
        <taxon>Gunneridae</taxon>
        <taxon>Pentapetalae</taxon>
        <taxon>asterids</taxon>
        <taxon>lamiids</taxon>
        <taxon>Solanales</taxon>
        <taxon>Solanaceae</taxon>
        <taxon>Solanoideae</taxon>
        <taxon>Solaneae</taxon>
        <taxon>Solanum</taxon>
    </lineage>
</organism>
<dbReference type="PANTHER" id="PTHR21562">
    <property type="entry name" value="NOTUM-RELATED"/>
    <property type="match status" value="1"/>
</dbReference>
<name>A0AAF0U7N7_SOLVR</name>
<evidence type="ECO:0000256" key="1">
    <source>
        <dbReference type="ARBA" id="ARBA00003534"/>
    </source>
</evidence>
<evidence type="ECO:0000256" key="5">
    <source>
        <dbReference type="ARBA" id="ARBA00023316"/>
    </source>
</evidence>
<comment type="function">
    <text evidence="1 6">Hydrolyzes acetyl esters in homogalacturonan regions of pectin. In type I primary cell wall, galacturonic acid residues of pectin can be acetylated at the O-2 and O-3 positions. Decreasing the degree of acetylation of pectin gels in vitro alters their physical properties.</text>
</comment>
<keyword evidence="6" id="KW-0378">Hydrolase</keyword>
<dbReference type="GO" id="GO:0052793">
    <property type="term" value="F:pectin acetylesterase activity"/>
    <property type="evidence" value="ECO:0007669"/>
    <property type="project" value="TreeGrafter"/>
</dbReference>
<evidence type="ECO:0000256" key="6">
    <source>
        <dbReference type="RuleBase" id="RU363114"/>
    </source>
</evidence>
<dbReference type="EMBL" id="CP133619">
    <property type="protein sequence ID" value="WMV41005.1"/>
    <property type="molecule type" value="Genomic_DNA"/>
</dbReference>
<keyword evidence="5 6" id="KW-0961">Cell wall biogenesis/degradation</keyword>
<keyword evidence="8" id="KW-1185">Reference proteome</keyword>
<keyword evidence="6" id="KW-0964">Secreted</keyword>
<dbReference type="AlphaFoldDB" id="A0AAF0U7N7"/>
<accession>A0AAF0U7N7</accession>
<comment type="similarity">
    <text evidence="3 6">Belongs to the pectinacetylesterase family.</text>
</comment>
<evidence type="ECO:0000256" key="3">
    <source>
        <dbReference type="ARBA" id="ARBA00005784"/>
    </source>
</evidence>
<dbReference type="EC" id="3.1.1.-" evidence="6"/>
<protein>
    <recommendedName>
        <fullName evidence="6">Pectin acetylesterase</fullName>
        <ecNumber evidence="6">3.1.1.-</ecNumber>
    </recommendedName>
</protein>
<dbReference type="InterPro" id="IPR004963">
    <property type="entry name" value="PAE/NOTUM"/>
</dbReference>
<reference evidence="7" key="1">
    <citation type="submission" date="2023-08" db="EMBL/GenBank/DDBJ databases">
        <title>A de novo genome assembly of Solanum verrucosum Schlechtendal, a Mexican diploid species geographically isolated from the other diploid A-genome species in potato relatives.</title>
        <authorList>
            <person name="Hosaka K."/>
        </authorList>
    </citation>
    <scope>NUCLEOTIDE SEQUENCE</scope>
    <source>
        <tissue evidence="7">Young leaves</tissue>
    </source>
</reference>
<dbReference type="PANTHER" id="PTHR21562:SF78">
    <property type="entry name" value="PECTIN ACETYLESTERASE"/>
    <property type="match status" value="1"/>
</dbReference>
<comment type="subcellular location">
    <subcellularLocation>
        <location evidence="2 6">Secreted</location>
        <location evidence="2 6">Cell wall</location>
    </subcellularLocation>
</comment>
<sequence length="276" mass="32000">MDKGFGEGTQSWMIHLSGGRWCRDVRECQNRSRTSFGCHVKLGSGVISLRNIWVHSNLEVTLPTMKLPIQSLQYCKTCRFVGTELWLNIVEEHSPEMLKELIDPVSIMSPFDIVHATNLHFRGARIFSAVMEDLFSKGLKDAKNVPTRIFIREKASNQSITRLSHYMYIMSFRVCQSTTKILDFKNETRIGTNCYWINFPFLWINVDIITENRRDTFSQCFFPQNMQQYIKTPLYTIMSPFDIVQVGTSLGDYYSAIKQNNCTANQKKNLRGYITN</sequence>
<evidence type="ECO:0000313" key="8">
    <source>
        <dbReference type="Proteomes" id="UP001234989"/>
    </source>
</evidence>
<dbReference type="Proteomes" id="UP001234989">
    <property type="component" value="Chromosome 8"/>
</dbReference>